<dbReference type="RefSeq" id="WP_091218650.1">
    <property type="nucleotide sequence ID" value="NZ_FNHE01000006.1"/>
</dbReference>
<feature type="region of interest" description="Disordered" evidence="1">
    <location>
        <begin position="1"/>
        <end position="39"/>
    </location>
</feature>
<dbReference type="PROSITE" id="PS50801">
    <property type="entry name" value="STAS"/>
    <property type="match status" value="1"/>
</dbReference>
<feature type="domain" description="STAS" evidence="2">
    <location>
        <begin position="42"/>
        <end position="107"/>
    </location>
</feature>
<protein>
    <recommendedName>
        <fullName evidence="2">STAS domain-containing protein</fullName>
    </recommendedName>
</protein>
<gene>
    <name evidence="3" type="ORF">SAMN05660642_02564</name>
</gene>
<accession>A0A1G9TM73</accession>
<dbReference type="EMBL" id="FNHE01000006">
    <property type="protein sequence ID" value="SDM48770.1"/>
    <property type="molecule type" value="Genomic_DNA"/>
</dbReference>
<name>A0A1G9TM73_9ACTN</name>
<dbReference type="Gene3D" id="3.30.750.24">
    <property type="entry name" value="STAS domain"/>
    <property type="match status" value="1"/>
</dbReference>
<dbReference type="Proteomes" id="UP000198680">
    <property type="component" value="Unassembled WGS sequence"/>
</dbReference>
<evidence type="ECO:0000259" key="2">
    <source>
        <dbReference type="PROSITE" id="PS50801"/>
    </source>
</evidence>
<reference evidence="4" key="1">
    <citation type="submission" date="2016-10" db="EMBL/GenBank/DDBJ databases">
        <authorList>
            <person name="Varghese N."/>
            <person name="Submissions S."/>
        </authorList>
    </citation>
    <scope>NUCLEOTIDE SEQUENCE [LARGE SCALE GENOMIC DNA]</scope>
    <source>
        <strain evidence="4">DSM 45419</strain>
    </source>
</reference>
<dbReference type="InterPro" id="IPR002645">
    <property type="entry name" value="STAS_dom"/>
</dbReference>
<sequence>MSQDAAETTVPRDPGTLTGRRPVDAAPQAPSFTASLDQRHGVVRTRGHLDVLAVDLLRGSIVALQRRGHQQVTVRLEPLATADDAAREALARLADTLAAEGVRLVVE</sequence>
<dbReference type="SUPFAM" id="SSF52091">
    <property type="entry name" value="SpoIIaa-like"/>
    <property type="match status" value="1"/>
</dbReference>
<evidence type="ECO:0000256" key="1">
    <source>
        <dbReference type="SAM" id="MobiDB-lite"/>
    </source>
</evidence>
<organism evidence="3 4">
    <name type="scientific">Geodermatophilus siccatus</name>
    <dbReference type="NCBI Taxonomy" id="1137991"/>
    <lineage>
        <taxon>Bacteria</taxon>
        <taxon>Bacillati</taxon>
        <taxon>Actinomycetota</taxon>
        <taxon>Actinomycetes</taxon>
        <taxon>Geodermatophilales</taxon>
        <taxon>Geodermatophilaceae</taxon>
        <taxon>Geodermatophilus</taxon>
    </lineage>
</organism>
<dbReference type="OrthoDB" id="5197889at2"/>
<keyword evidence="4" id="KW-1185">Reference proteome</keyword>
<evidence type="ECO:0000313" key="3">
    <source>
        <dbReference type="EMBL" id="SDM48770.1"/>
    </source>
</evidence>
<evidence type="ECO:0000313" key="4">
    <source>
        <dbReference type="Proteomes" id="UP000198680"/>
    </source>
</evidence>
<dbReference type="STRING" id="1137991.SAMN05660642_02564"/>
<dbReference type="AlphaFoldDB" id="A0A1G9TM73"/>
<dbReference type="InterPro" id="IPR036513">
    <property type="entry name" value="STAS_dom_sf"/>
</dbReference>
<proteinExistence type="predicted"/>